<protein>
    <submittedName>
        <fullName evidence="2">Uncharacterized protein</fullName>
    </submittedName>
</protein>
<feature type="region of interest" description="Disordered" evidence="1">
    <location>
        <begin position="104"/>
        <end position="139"/>
    </location>
</feature>
<gene>
    <name evidence="2" type="ORF">CTOB1V02_LOCUS4304</name>
</gene>
<organism evidence="2">
    <name type="scientific">Cyprideis torosa</name>
    <dbReference type="NCBI Taxonomy" id="163714"/>
    <lineage>
        <taxon>Eukaryota</taxon>
        <taxon>Metazoa</taxon>
        <taxon>Ecdysozoa</taxon>
        <taxon>Arthropoda</taxon>
        <taxon>Crustacea</taxon>
        <taxon>Oligostraca</taxon>
        <taxon>Ostracoda</taxon>
        <taxon>Podocopa</taxon>
        <taxon>Podocopida</taxon>
        <taxon>Cytherocopina</taxon>
        <taxon>Cytheroidea</taxon>
        <taxon>Cytherideidae</taxon>
        <taxon>Cyprideis</taxon>
    </lineage>
</organism>
<name>A0A7R8W7I6_9CRUS</name>
<dbReference type="EMBL" id="OB660816">
    <property type="protein sequence ID" value="CAD7226386.1"/>
    <property type="molecule type" value="Genomic_DNA"/>
</dbReference>
<accession>A0A7R8W7I6</accession>
<evidence type="ECO:0000256" key="1">
    <source>
        <dbReference type="SAM" id="MobiDB-lite"/>
    </source>
</evidence>
<evidence type="ECO:0000313" key="2">
    <source>
        <dbReference type="EMBL" id="CAD7226386.1"/>
    </source>
</evidence>
<reference evidence="2" key="1">
    <citation type="submission" date="2020-11" db="EMBL/GenBank/DDBJ databases">
        <authorList>
            <person name="Tran Van P."/>
        </authorList>
    </citation>
    <scope>NUCLEOTIDE SEQUENCE</scope>
</reference>
<dbReference type="AlphaFoldDB" id="A0A7R8W7I6"/>
<proteinExistence type="predicted"/>
<feature type="region of interest" description="Disordered" evidence="1">
    <location>
        <begin position="1"/>
        <end position="55"/>
    </location>
</feature>
<sequence length="641" mass="71009">MQPVVPYPECPMSLSTASKRKTSQGIEALDTPEQFKRPLGPPRRQSAQSTPRQKHLKSLVAANNNGLHPTWSAPRLSSRTVDEEGEIAWKVLSTEDLTQLQEDVKTEISPSGLAPLSERGVPEGSDDPPQPPRQSSTKYHNQWYSSITPHVRRGSCPGESSVNTHVGRRANRVALQGPSWYIQNRLTRPLDAAEKRELLERFRLRLPPHLEGPTMVDSECLSSTCTNEEAPPSPLSMSAVTIREEEETSIVSDFTSVAVESFDFFFHEPWSAPLMPAQVALDKQTGNLHYVDNCCNAVTISAQDVRHVMVSSLSETLVLDLDSGSLPLVSPCVSDVRRLISLLVWLRRTLFKQEKELEVTVDETMEDKILPSLLNERQLQVGPSPRFLRCGPVFVSSQTRDECQNGTRRRGSGAPNEGCCWETAVLMLKPDHLFLSSSLEDKPFADWSLSPPSSIRFKAHAQSEEAALTWLEIRGSQGRRRPPVVLVGLRSPEEAESWAACLTQAQNGSLPAEGTEECPDPFFSSAPTPITALISSCGEANNNTKMSGHRGKHRMELSSREASEETAGADIVLFFAQEEICGDFLEAIRYSFAQSHRNCSRESPPSPSQPSGPLLRCQVLGTAVEDVFERRLRKSVSVLRR</sequence>